<feature type="transmembrane region" description="Helical" evidence="1">
    <location>
        <begin position="81"/>
        <end position="104"/>
    </location>
</feature>
<evidence type="ECO:0000313" key="2">
    <source>
        <dbReference type="EMBL" id="QOL49076.1"/>
    </source>
</evidence>
<keyword evidence="1" id="KW-0812">Transmembrane</keyword>
<dbReference type="Proteomes" id="UP000593875">
    <property type="component" value="Chromosome"/>
</dbReference>
<dbReference type="AlphaFoldDB" id="A0A7L9U4V6"/>
<feature type="transmembrane region" description="Helical" evidence="1">
    <location>
        <begin position="12"/>
        <end position="29"/>
    </location>
</feature>
<keyword evidence="3" id="KW-1185">Reference proteome</keyword>
<protein>
    <submittedName>
        <fullName evidence="2">Uncharacterized protein</fullName>
    </submittedName>
</protein>
<dbReference type="EMBL" id="CP062941">
    <property type="protein sequence ID" value="QOL49076.1"/>
    <property type="molecule type" value="Genomic_DNA"/>
</dbReference>
<name>A0A7L9U4V6_9BURK</name>
<sequence length="106" mass="11488">MTTSKFSRYTASRIFWFLFGCGLGSMGLWSGMRQNLIGETFIGVGLLLLGIQGLLRPVVLSRAGKMSKEEMTREVSIGSDVLHGALSLAMAASLLVGFVLKYVVKI</sequence>
<proteinExistence type="predicted"/>
<evidence type="ECO:0000256" key="1">
    <source>
        <dbReference type="SAM" id="Phobius"/>
    </source>
</evidence>
<dbReference type="RefSeq" id="WP_193686118.1">
    <property type="nucleotide sequence ID" value="NZ_CP062941.1"/>
</dbReference>
<organism evidence="2 3">
    <name type="scientific">Massilia litorea</name>
    <dbReference type="NCBI Taxonomy" id="2769491"/>
    <lineage>
        <taxon>Bacteria</taxon>
        <taxon>Pseudomonadati</taxon>
        <taxon>Pseudomonadota</taxon>
        <taxon>Betaproteobacteria</taxon>
        <taxon>Burkholderiales</taxon>
        <taxon>Oxalobacteraceae</taxon>
        <taxon>Telluria group</taxon>
        <taxon>Massilia</taxon>
    </lineage>
</organism>
<feature type="transmembrane region" description="Helical" evidence="1">
    <location>
        <begin position="41"/>
        <end position="60"/>
    </location>
</feature>
<gene>
    <name evidence="2" type="ORF">LPB04_19435</name>
</gene>
<reference evidence="2 3" key="1">
    <citation type="submission" date="2020-10" db="EMBL/GenBank/DDBJ databases">
        <title>Genome sequencing of Massilia sp. LPB0304.</title>
        <authorList>
            <person name="Kim J."/>
        </authorList>
    </citation>
    <scope>NUCLEOTIDE SEQUENCE [LARGE SCALE GENOMIC DNA]</scope>
    <source>
        <strain evidence="2 3">LPB0304</strain>
    </source>
</reference>
<dbReference type="KEGG" id="mlir:LPB04_19435"/>
<evidence type="ECO:0000313" key="3">
    <source>
        <dbReference type="Proteomes" id="UP000593875"/>
    </source>
</evidence>
<accession>A0A7L9U4V6</accession>
<keyword evidence="1" id="KW-0472">Membrane</keyword>
<keyword evidence="1" id="KW-1133">Transmembrane helix</keyword>